<dbReference type="AlphaFoldDB" id="A0A9P6ZNA3"/>
<comment type="caution">
    <text evidence="1">The sequence shown here is derived from an EMBL/GenBank/DDBJ whole genome shotgun (WGS) entry which is preliminary data.</text>
</comment>
<dbReference type="OrthoDB" id="3259646at2759"/>
<dbReference type="EMBL" id="JABBWD010000054">
    <property type="protein sequence ID" value="KAG1772219.1"/>
    <property type="molecule type" value="Genomic_DNA"/>
</dbReference>
<keyword evidence="2" id="KW-1185">Reference proteome</keyword>
<accession>A0A9P6ZNA3</accession>
<sequence length="186" mass="20836">MRALLLRTDVGRRLLARYRRTQNSKDLDQSINHFQRASDLCPMDHPYRPAALFNLATAKFASCQANGTYLDLNIPISLFQDALDLRPTDHPDRAVTLLHLAIALLARFAKRGFQTDADAAEELLSEVLDVCHANSHIYRAALIAIETSALHSTRSIDANDLGRERPAASMLPLSLNQLYDRAKRCL</sequence>
<dbReference type="Proteomes" id="UP000714275">
    <property type="component" value="Unassembled WGS sequence"/>
</dbReference>
<evidence type="ECO:0000313" key="2">
    <source>
        <dbReference type="Proteomes" id="UP000714275"/>
    </source>
</evidence>
<name>A0A9P6ZNA3_9AGAM</name>
<dbReference type="InterPro" id="IPR011990">
    <property type="entry name" value="TPR-like_helical_dom_sf"/>
</dbReference>
<gene>
    <name evidence="1" type="ORF">EV702DRAFT_976803</name>
</gene>
<protein>
    <submittedName>
        <fullName evidence="1">Uncharacterized protein</fullName>
    </submittedName>
</protein>
<dbReference type="SUPFAM" id="SSF48452">
    <property type="entry name" value="TPR-like"/>
    <property type="match status" value="1"/>
</dbReference>
<dbReference type="Gene3D" id="1.25.40.10">
    <property type="entry name" value="Tetratricopeptide repeat domain"/>
    <property type="match status" value="1"/>
</dbReference>
<reference evidence="1" key="1">
    <citation type="journal article" date="2020" name="New Phytol.">
        <title>Comparative genomics reveals dynamic genome evolution in host specialist ectomycorrhizal fungi.</title>
        <authorList>
            <person name="Lofgren L.A."/>
            <person name="Nguyen N.H."/>
            <person name="Vilgalys R."/>
            <person name="Ruytinx J."/>
            <person name="Liao H.L."/>
            <person name="Branco S."/>
            <person name="Kuo A."/>
            <person name="LaButti K."/>
            <person name="Lipzen A."/>
            <person name="Andreopoulos W."/>
            <person name="Pangilinan J."/>
            <person name="Riley R."/>
            <person name="Hundley H."/>
            <person name="Na H."/>
            <person name="Barry K."/>
            <person name="Grigoriev I.V."/>
            <person name="Stajich J.E."/>
            <person name="Kennedy P.G."/>
        </authorList>
    </citation>
    <scope>NUCLEOTIDE SEQUENCE</scope>
    <source>
        <strain evidence="1">DOB743</strain>
    </source>
</reference>
<evidence type="ECO:0000313" key="1">
    <source>
        <dbReference type="EMBL" id="KAG1772219.1"/>
    </source>
</evidence>
<organism evidence="1 2">
    <name type="scientific">Suillus placidus</name>
    <dbReference type="NCBI Taxonomy" id="48579"/>
    <lineage>
        <taxon>Eukaryota</taxon>
        <taxon>Fungi</taxon>
        <taxon>Dikarya</taxon>
        <taxon>Basidiomycota</taxon>
        <taxon>Agaricomycotina</taxon>
        <taxon>Agaricomycetes</taxon>
        <taxon>Agaricomycetidae</taxon>
        <taxon>Boletales</taxon>
        <taxon>Suillineae</taxon>
        <taxon>Suillaceae</taxon>
        <taxon>Suillus</taxon>
    </lineage>
</organism>
<proteinExistence type="predicted"/>